<evidence type="ECO:0000313" key="3">
    <source>
        <dbReference type="Proteomes" id="UP000054549"/>
    </source>
</evidence>
<dbReference type="AlphaFoldDB" id="A0A0C2WWA9"/>
<dbReference type="InParanoid" id="A0A0C2WWA9"/>
<evidence type="ECO:0000256" key="1">
    <source>
        <dbReference type="SAM" id="MobiDB-lite"/>
    </source>
</evidence>
<dbReference type="HOGENOM" id="CLU_2947944_0_0_1"/>
<feature type="compositionally biased region" description="Basic and acidic residues" evidence="1">
    <location>
        <begin position="34"/>
        <end position="51"/>
    </location>
</feature>
<gene>
    <name evidence="2" type="ORF">M378DRAFT_1059673</name>
</gene>
<name>A0A0C2WWA9_AMAMK</name>
<organism evidence="2 3">
    <name type="scientific">Amanita muscaria (strain Koide BX008)</name>
    <dbReference type="NCBI Taxonomy" id="946122"/>
    <lineage>
        <taxon>Eukaryota</taxon>
        <taxon>Fungi</taxon>
        <taxon>Dikarya</taxon>
        <taxon>Basidiomycota</taxon>
        <taxon>Agaricomycotina</taxon>
        <taxon>Agaricomycetes</taxon>
        <taxon>Agaricomycetidae</taxon>
        <taxon>Agaricales</taxon>
        <taxon>Pluteineae</taxon>
        <taxon>Amanitaceae</taxon>
        <taxon>Amanita</taxon>
    </lineage>
</organism>
<dbReference type="OrthoDB" id="244107at2759"/>
<accession>A0A0C2WWA9</accession>
<protein>
    <submittedName>
        <fullName evidence="2">Uncharacterized protein</fullName>
    </submittedName>
</protein>
<dbReference type="Proteomes" id="UP000054549">
    <property type="component" value="Unassembled WGS sequence"/>
</dbReference>
<dbReference type="STRING" id="946122.A0A0C2WWA9"/>
<dbReference type="EMBL" id="KN818288">
    <property type="protein sequence ID" value="KIL61096.1"/>
    <property type="molecule type" value="Genomic_DNA"/>
</dbReference>
<reference evidence="2 3" key="1">
    <citation type="submission" date="2014-04" db="EMBL/GenBank/DDBJ databases">
        <title>Evolutionary Origins and Diversification of the Mycorrhizal Mutualists.</title>
        <authorList>
            <consortium name="DOE Joint Genome Institute"/>
            <consortium name="Mycorrhizal Genomics Consortium"/>
            <person name="Kohler A."/>
            <person name="Kuo A."/>
            <person name="Nagy L.G."/>
            <person name="Floudas D."/>
            <person name="Copeland A."/>
            <person name="Barry K.W."/>
            <person name="Cichocki N."/>
            <person name="Veneault-Fourrey C."/>
            <person name="LaButti K."/>
            <person name="Lindquist E.A."/>
            <person name="Lipzen A."/>
            <person name="Lundell T."/>
            <person name="Morin E."/>
            <person name="Murat C."/>
            <person name="Riley R."/>
            <person name="Ohm R."/>
            <person name="Sun H."/>
            <person name="Tunlid A."/>
            <person name="Henrissat B."/>
            <person name="Grigoriev I.V."/>
            <person name="Hibbett D.S."/>
            <person name="Martin F."/>
        </authorList>
    </citation>
    <scope>NUCLEOTIDE SEQUENCE [LARGE SCALE GENOMIC DNA]</scope>
    <source>
        <strain evidence="2 3">Koide BX008</strain>
    </source>
</reference>
<sequence>RGTKETTASSTPSITAFLIVAYTPPETFQDEMTDDHANQARKAAERPELRLISRARRTHC</sequence>
<feature type="region of interest" description="Disordered" evidence="1">
    <location>
        <begin position="29"/>
        <end position="60"/>
    </location>
</feature>
<proteinExistence type="predicted"/>
<keyword evidence="3" id="KW-1185">Reference proteome</keyword>
<evidence type="ECO:0000313" key="2">
    <source>
        <dbReference type="EMBL" id="KIL61096.1"/>
    </source>
</evidence>
<feature type="non-terminal residue" evidence="2">
    <location>
        <position position="1"/>
    </location>
</feature>